<dbReference type="GO" id="GO:0046872">
    <property type="term" value="F:metal ion binding"/>
    <property type="evidence" value="ECO:0007669"/>
    <property type="project" value="InterPro"/>
</dbReference>
<organism evidence="6 7">
    <name type="scientific">Basidiobolus meristosporus CBS 931.73</name>
    <dbReference type="NCBI Taxonomy" id="1314790"/>
    <lineage>
        <taxon>Eukaryota</taxon>
        <taxon>Fungi</taxon>
        <taxon>Fungi incertae sedis</taxon>
        <taxon>Zoopagomycota</taxon>
        <taxon>Entomophthoromycotina</taxon>
        <taxon>Basidiobolomycetes</taxon>
        <taxon>Basidiobolales</taxon>
        <taxon>Basidiobolaceae</taxon>
        <taxon>Basidiobolus</taxon>
    </lineage>
</organism>
<dbReference type="InterPro" id="IPR001670">
    <property type="entry name" value="ADH_Fe/GldA"/>
</dbReference>
<dbReference type="FunCoup" id="A0A1Y1Y656">
    <property type="interactions" value="188"/>
</dbReference>
<evidence type="ECO:0000259" key="4">
    <source>
        <dbReference type="Pfam" id="PF00465"/>
    </source>
</evidence>
<dbReference type="CDD" id="cd08192">
    <property type="entry name" value="MAR-like"/>
    <property type="match status" value="1"/>
</dbReference>
<sequence length="405" mass="43700">MSNNTSAGEARQSPTRAERVIWGKPYIDAVISECDQLSAQRVFLVVSGTLNRDTDLITRLEKALGKRLAGKHVGIRPHTPWEEILDLASELRDTKADLLVSLGGGSITDASKIVLLALANNTKTLDQLGELVFGKGSIDTMEAPSLPLICIPTSLSGGEYNSGSGGTDSRIGAKRLFRHPLCIPKLVILDPVITLHTPDWLWLSTGLRALDHCVETIASLVSNPESDELAASGLKKLVESLLITKSDRLNIAARLQSQLGVLEATRASVMKEVDLGASHAIGHVLGGACNVPHGYTSCIMLPAVMRYNLKKNQERQKIVRSVLLAMPQVTKVLEEQQVSQDGSAGEILAAIISQLGLPRSLEEVGVSENRFEEIAQKTLDDPWAITNPIPLKDTSQVVEILRLAA</sequence>
<comment type="caution">
    <text evidence="6">The sequence shown here is derived from an EMBL/GenBank/DDBJ whole genome shotgun (WGS) entry which is preliminary data.</text>
</comment>
<keyword evidence="3" id="KW-0520">NAD</keyword>
<evidence type="ECO:0000256" key="1">
    <source>
        <dbReference type="ARBA" id="ARBA00007358"/>
    </source>
</evidence>
<dbReference type="PROSITE" id="PS00060">
    <property type="entry name" value="ADH_IRON_2"/>
    <property type="match status" value="1"/>
</dbReference>
<dbReference type="Pfam" id="PF25137">
    <property type="entry name" value="ADH_Fe_C"/>
    <property type="match status" value="1"/>
</dbReference>
<proteinExistence type="inferred from homology"/>
<evidence type="ECO:0000313" key="6">
    <source>
        <dbReference type="EMBL" id="ORX93473.1"/>
    </source>
</evidence>
<dbReference type="EMBL" id="MCFE01000234">
    <property type="protein sequence ID" value="ORX93473.1"/>
    <property type="molecule type" value="Genomic_DNA"/>
</dbReference>
<dbReference type="PANTHER" id="PTHR11496:SF102">
    <property type="entry name" value="ALCOHOL DEHYDROGENASE 4"/>
    <property type="match status" value="1"/>
</dbReference>
<gene>
    <name evidence="6" type="ORF">K493DRAFT_223236</name>
</gene>
<accession>A0A1Y1Y656</accession>
<feature type="domain" description="Fe-containing alcohol dehydrogenase-like C-terminal" evidence="5">
    <location>
        <begin position="204"/>
        <end position="403"/>
    </location>
</feature>
<evidence type="ECO:0000256" key="3">
    <source>
        <dbReference type="ARBA" id="ARBA00023027"/>
    </source>
</evidence>
<evidence type="ECO:0000256" key="2">
    <source>
        <dbReference type="ARBA" id="ARBA00023002"/>
    </source>
</evidence>
<keyword evidence="2" id="KW-0560">Oxidoreductase</keyword>
<dbReference type="InterPro" id="IPR039697">
    <property type="entry name" value="Alcohol_dehydrogenase_Fe"/>
</dbReference>
<evidence type="ECO:0000259" key="5">
    <source>
        <dbReference type="Pfam" id="PF25137"/>
    </source>
</evidence>
<dbReference type="Gene3D" id="1.20.1090.10">
    <property type="entry name" value="Dehydroquinate synthase-like - alpha domain"/>
    <property type="match status" value="1"/>
</dbReference>
<dbReference type="Proteomes" id="UP000193498">
    <property type="component" value="Unassembled WGS sequence"/>
</dbReference>
<dbReference type="STRING" id="1314790.A0A1Y1Y656"/>
<comment type="similarity">
    <text evidence="1">Belongs to the iron-containing alcohol dehydrogenase family.</text>
</comment>
<dbReference type="InterPro" id="IPR056798">
    <property type="entry name" value="ADH_Fe_C"/>
</dbReference>
<dbReference type="AlphaFoldDB" id="A0A1Y1Y656"/>
<feature type="domain" description="Alcohol dehydrogenase iron-type/glycerol dehydrogenase GldA" evidence="4">
    <location>
        <begin position="18"/>
        <end position="191"/>
    </location>
</feature>
<evidence type="ECO:0000313" key="7">
    <source>
        <dbReference type="Proteomes" id="UP000193498"/>
    </source>
</evidence>
<dbReference type="InParanoid" id="A0A1Y1Y656"/>
<reference evidence="6 7" key="1">
    <citation type="submission" date="2016-07" db="EMBL/GenBank/DDBJ databases">
        <title>Pervasive Adenine N6-methylation of Active Genes in Fungi.</title>
        <authorList>
            <consortium name="DOE Joint Genome Institute"/>
            <person name="Mondo S.J."/>
            <person name="Dannebaum R.O."/>
            <person name="Kuo R.C."/>
            <person name="Labutti K."/>
            <person name="Haridas S."/>
            <person name="Kuo A."/>
            <person name="Salamov A."/>
            <person name="Ahrendt S.R."/>
            <person name="Lipzen A."/>
            <person name="Sullivan W."/>
            <person name="Andreopoulos W.B."/>
            <person name="Clum A."/>
            <person name="Lindquist E."/>
            <person name="Daum C."/>
            <person name="Ramamoorthy G.K."/>
            <person name="Gryganskyi A."/>
            <person name="Culley D."/>
            <person name="Magnuson J.K."/>
            <person name="James T.Y."/>
            <person name="O'Malley M.A."/>
            <person name="Stajich J.E."/>
            <person name="Spatafora J.W."/>
            <person name="Visel A."/>
            <person name="Grigoriev I.V."/>
        </authorList>
    </citation>
    <scope>NUCLEOTIDE SEQUENCE [LARGE SCALE GENOMIC DNA]</scope>
    <source>
        <strain evidence="6 7">CBS 931.73</strain>
    </source>
</reference>
<keyword evidence="7" id="KW-1185">Reference proteome</keyword>
<name>A0A1Y1Y656_9FUNG</name>
<dbReference type="Gene3D" id="3.40.50.1970">
    <property type="match status" value="1"/>
</dbReference>
<dbReference type="GO" id="GO:0004022">
    <property type="term" value="F:alcohol dehydrogenase (NAD+) activity"/>
    <property type="evidence" value="ECO:0007669"/>
    <property type="project" value="TreeGrafter"/>
</dbReference>
<protein>
    <submittedName>
        <fullName evidence="6">Maleylacetate reductase</fullName>
    </submittedName>
</protein>
<dbReference type="PANTHER" id="PTHR11496">
    <property type="entry name" value="ALCOHOL DEHYDROGENASE"/>
    <property type="match status" value="1"/>
</dbReference>
<dbReference type="OrthoDB" id="339764at2759"/>
<dbReference type="Pfam" id="PF00465">
    <property type="entry name" value="Fe-ADH"/>
    <property type="match status" value="1"/>
</dbReference>
<dbReference type="SUPFAM" id="SSF56796">
    <property type="entry name" value="Dehydroquinate synthase-like"/>
    <property type="match status" value="1"/>
</dbReference>
<dbReference type="InterPro" id="IPR018211">
    <property type="entry name" value="ADH_Fe_CS"/>
</dbReference>